<comment type="similarity">
    <text evidence="6">Belongs to the peptidase M24A family. Methionine aminopeptidase type 1 subfamily.</text>
</comment>
<comment type="subunit">
    <text evidence="6">Monomer.</text>
</comment>
<dbReference type="EC" id="3.4.11.18" evidence="6 7"/>
<proteinExistence type="inferred from homology"/>
<feature type="binding site" evidence="6">
    <location>
        <position position="258"/>
    </location>
    <ligand>
        <name>a divalent metal cation</name>
        <dbReference type="ChEBI" id="CHEBI:60240"/>
        <label>2</label>
        <note>catalytic</note>
    </ligand>
</feature>
<dbReference type="InterPro" id="IPR036005">
    <property type="entry name" value="Creatinase/aminopeptidase-like"/>
</dbReference>
<evidence type="ECO:0000256" key="5">
    <source>
        <dbReference type="ARBA" id="ARBA00022801"/>
    </source>
</evidence>
<evidence type="ECO:0000313" key="10">
    <source>
        <dbReference type="Proteomes" id="UP000033982"/>
    </source>
</evidence>
<reference evidence="9 10" key="1">
    <citation type="journal article" date="2015" name="Nature">
        <title>rRNA introns, odd ribosomes, and small enigmatic genomes across a large radiation of phyla.</title>
        <authorList>
            <person name="Brown C.T."/>
            <person name="Hug L.A."/>
            <person name="Thomas B.C."/>
            <person name="Sharon I."/>
            <person name="Castelle C.J."/>
            <person name="Singh A."/>
            <person name="Wilkins M.J."/>
            <person name="Williams K.H."/>
            <person name="Banfield J.F."/>
        </authorList>
    </citation>
    <scope>NUCLEOTIDE SEQUENCE [LARGE SCALE GENOMIC DNA]</scope>
</reference>
<organism evidence="9 10">
    <name type="scientific">Candidatus Magasanikbacteria bacterium GW2011_GWA2_50_22</name>
    <dbReference type="NCBI Taxonomy" id="1619043"/>
    <lineage>
        <taxon>Bacteria</taxon>
        <taxon>Candidatus Magasanikiibacteriota</taxon>
    </lineage>
</organism>
<feature type="binding site" evidence="6">
    <location>
        <position position="82"/>
    </location>
    <ligand>
        <name>substrate</name>
    </ligand>
</feature>
<dbReference type="Pfam" id="PF00557">
    <property type="entry name" value="Peptidase_M24"/>
    <property type="match status" value="2"/>
</dbReference>
<evidence type="ECO:0000313" key="9">
    <source>
        <dbReference type="EMBL" id="KKW17621.1"/>
    </source>
</evidence>
<feature type="binding site" evidence="6">
    <location>
        <position position="100"/>
    </location>
    <ligand>
        <name>a divalent metal cation</name>
        <dbReference type="ChEBI" id="CHEBI:60240"/>
        <label>1</label>
    </ligand>
</feature>
<dbReference type="GO" id="GO:0046872">
    <property type="term" value="F:metal ion binding"/>
    <property type="evidence" value="ECO:0007669"/>
    <property type="project" value="UniProtKB-UniRule"/>
</dbReference>
<keyword evidence="2 6" id="KW-0031">Aminopeptidase</keyword>
<evidence type="ECO:0000256" key="3">
    <source>
        <dbReference type="ARBA" id="ARBA00022670"/>
    </source>
</evidence>
<feature type="domain" description="Peptidase M24" evidence="8">
    <location>
        <begin position="10"/>
        <end position="107"/>
    </location>
</feature>
<dbReference type="CDD" id="cd01086">
    <property type="entry name" value="MetAP1"/>
    <property type="match status" value="1"/>
</dbReference>
<feature type="binding site" evidence="6">
    <location>
        <position position="129"/>
    </location>
    <ligand>
        <name>a divalent metal cation</name>
        <dbReference type="ChEBI" id="CHEBI:60240"/>
        <label>2</label>
        <note>catalytic</note>
    </ligand>
</feature>
<dbReference type="AlphaFoldDB" id="A0A0G1WFS9"/>
<dbReference type="PRINTS" id="PR00599">
    <property type="entry name" value="MAPEPTIDASE"/>
</dbReference>
<comment type="catalytic activity">
    <reaction evidence="6 7">
        <text>Release of N-terminal amino acids, preferentially methionine, from peptides and arylamides.</text>
        <dbReference type="EC" id="3.4.11.18"/>
    </reaction>
</comment>
<dbReference type="GO" id="GO:0006508">
    <property type="term" value="P:proteolysis"/>
    <property type="evidence" value="ECO:0007669"/>
    <property type="project" value="UniProtKB-KW"/>
</dbReference>
<accession>A0A0G1WFS9</accession>
<evidence type="ECO:0000259" key="8">
    <source>
        <dbReference type="Pfam" id="PF00557"/>
    </source>
</evidence>
<dbReference type="InterPro" id="IPR000994">
    <property type="entry name" value="Pept_M24"/>
</dbReference>
<comment type="function">
    <text evidence="1 6">Removes the N-terminal methionine from nascent proteins. The N-terminal methionine is often cleaved when the second residue in the primary sequence is small and uncharged (Met-Ala-, Cys, Gly, Pro, Ser, Thr, or Val). Requires deformylation of the N(alpha)-formylated initiator methionine before it can be hydrolyzed.</text>
</comment>
<feature type="binding site" evidence="6">
    <location>
        <position position="258"/>
    </location>
    <ligand>
        <name>a divalent metal cation</name>
        <dbReference type="ChEBI" id="CHEBI:60240"/>
        <label>1</label>
    </ligand>
</feature>
<evidence type="ECO:0000256" key="4">
    <source>
        <dbReference type="ARBA" id="ARBA00022723"/>
    </source>
</evidence>
<feature type="binding site" evidence="6">
    <location>
        <position position="129"/>
    </location>
    <ligand>
        <name>a divalent metal cation</name>
        <dbReference type="ChEBI" id="CHEBI:60240"/>
        <label>1</label>
    </ligand>
</feature>
<comment type="caution">
    <text evidence="9">The sequence shown here is derived from an EMBL/GenBank/DDBJ whole genome shotgun (WGS) entry which is preliminary data.</text>
</comment>
<gene>
    <name evidence="6" type="primary">map</name>
    <name evidence="9" type="ORF">UY58_C0001G0046</name>
</gene>
<name>A0A0G1WFS9_9BACT</name>
<feature type="binding site" evidence="6">
    <location>
        <position position="200"/>
    </location>
    <ligand>
        <name>substrate</name>
    </ligand>
</feature>
<feature type="binding site" evidence="6">
    <location>
        <position position="227"/>
    </location>
    <ligand>
        <name>a divalent metal cation</name>
        <dbReference type="ChEBI" id="CHEBI:60240"/>
        <label>2</label>
        <note>catalytic</note>
    </ligand>
</feature>
<evidence type="ECO:0000256" key="2">
    <source>
        <dbReference type="ARBA" id="ARBA00022438"/>
    </source>
</evidence>
<dbReference type="PANTHER" id="PTHR43330">
    <property type="entry name" value="METHIONINE AMINOPEPTIDASE"/>
    <property type="match status" value="1"/>
</dbReference>
<dbReference type="GO" id="GO:0070006">
    <property type="term" value="F:metalloaminopeptidase activity"/>
    <property type="evidence" value="ECO:0007669"/>
    <property type="project" value="UniProtKB-UniRule"/>
</dbReference>
<keyword evidence="5 6" id="KW-0378">Hydrolase</keyword>
<keyword evidence="3 6" id="KW-0645">Protease</keyword>
<keyword evidence="4 6" id="KW-0479">Metal-binding</keyword>
<dbReference type="HAMAP" id="MF_01974">
    <property type="entry name" value="MetAP_1"/>
    <property type="match status" value="1"/>
</dbReference>
<dbReference type="GO" id="GO:0004239">
    <property type="term" value="F:initiator methionyl aminopeptidase activity"/>
    <property type="evidence" value="ECO:0007669"/>
    <property type="project" value="UniProtKB-UniRule"/>
</dbReference>
<dbReference type="SUPFAM" id="SSF55920">
    <property type="entry name" value="Creatinase/aminopeptidase"/>
    <property type="match status" value="1"/>
</dbReference>
<comment type="cofactor">
    <cofactor evidence="6">
        <name>Co(2+)</name>
        <dbReference type="ChEBI" id="CHEBI:48828"/>
    </cofactor>
    <cofactor evidence="6">
        <name>Zn(2+)</name>
        <dbReference type="ChEBI" id="CHEBI:29105"/>
    </cofactor>
    <cofactor evidence="6">
        <name>Mn(2+)</name>
        <dbReference type="ChEBI" id="CHEBI:29035"/>
    </cofactor>
    <cofactor evidence="6">
        <name>Fe(2+)</name>
        <dbReference type="ChEBI" id="CHEBI:29033"/>
    </cofactor>
    <text evidence="6">Binds 2 divalent metal cations per subunit. Has a high-affinity and a low affinity metal-binding site. The true nature of the physiological cofactor is under debate. The enzyme is active with cobalt, zinc, manganese or divalent iron ions. Most likely, methionine aminopeptidases function as mononuclear Fe(2+)-metalloproteases under physiological conditions, and the catalytically relevant metal-binding site has been assigned to the histidine-containing high-affinity site.</text>
</comment>
<protein>
    <recommendedName>
        <fullName evidence="6 7">Methionine aminopeptidase</fullName>
        <shortName evidence="6">MAP</shortName>
        <shortName evidence="6">MetAP</shortName>
        <ecNumber evidence="6 7">3.4.11.18</ecNumber>
    </recommendedName>
    <alternativeName>
        <fullName evidence="6">Peptidase M</fullName>
    </alternativeName>
</protein>
<feature type="binding site" evidence="6">
    <location>
        <position position="193"/>
    </location>
    <ligand>
        <name>a divalent metal cation</name>
        <dbReference type="ChEBI" id="CHEBI:60240"/>
        <label>2</label>
        <note>catalytic</note>
    </ligand>
</feature>
<dbReference type="Gene3D" id="3.90.230.10">
    <property type="entry name" value="Creatinase/methionine aminopeptidase superfamily"/>
    <property type="match status" value="1"/>
</dbReference>
<dbReference type="GO" id="GO:0005829">
    <property type="term" value="C:cytosol"/>
    <property type="evidence" value="ECO:0007669"/>
    <property type="project" value="TreeGrafter"/>
</dbReference>
<dbReference type="PANTHER" id="PTHR43330:SF27">
    <property type="entry name" value="METHIONINE AMINOPEPTIDASE"/>
    <property type="match status" value="1"/>
</dbReference>
<evidence type="ECO:0000256" key="7">
    <source>
        <dbReference type="RuleBase" id="RU003653"/>
    </source>
</evidence>
<dbReference type="PATRIC" id="fig|1619043.3.peg.48"/>
<dbReference type="Proteomes" id="UP000033982">
    <property type="component" value="Unassembled WGS sequence"/>
</dbReference>
<dbReference type="EMBL" id="LCQN01000001">
    <property type="protein sequence ID" value="KKW17621.1"/>
    <property type="molecule type" value="Genomic_DNA"/>
</dbReference>
<sequence length="279" mass="30063">MLIKTQQDIEKIKQNCALIGAILETLAKKCVPGASVWEIDQLAEKLIRESGGRPAFKGYKPASAGRPFPATVCVSLNSELVHGIPRKETFLKDGDIVSLDIGMEWPYESKKSVRRLADKNQKPKGVFSDTAVTVAVGAIPEAAKKLLAVTAAALEEGIKAAEPGNSIASIGRAVENYVKSQGKYGVVRDLVGHGVGHMVHEEPMIPNYYDQALEGTLLRPGMVIAIEPMIALGGWRVATMPDGWTIKMADNSLSAHFEHTVIITEDGNVVATRRPQEAA</sequence>
<feature type="domain" description="Peptidase M24" evidence="8">
    <location>
        <begin position="124"/>
        <end position="265"/>
    </location>
</feature>
<evidence type="ECO:0000256" key="6">
    <source>
        <dbReference type="HAMAP-Rule" id="MF_01974"/>
    </source>
</evidence>
<dbReference type="InterPro" id="IPR001714">
    <property type="entry name" value="Pept_M24_MAP"/>
</dbReference>
<dbReference type="NCBIfam" id="TIGR00500">
    <property type="entry name" value="met_pdase_I"/>
    <property type="match status" value="1"/>
</dbReference>
<evidence type="ECO:0000256" key="1">
    <source>
        <dbReference type="ARBA" id="ARBA00002521"/>
    </source>
</evidence>
<dbReference type="InterPro" id="IPR002467">
    <property type="entry name" value="Pept_M24A_MAP1"/>
</dbReference>